<protein>
    <submittedName>
        <fullName evidence="2 3">N-acetyltransferase</fullName>
    </submittedName>
</protein>
<keyword evidence="2" id="KW-0808">Transferase</keyword>
<dbReference type="GO" id="GO:0005737">
    <property type="term" value="C:cytoplasm"/>
    <property type="evidence" value="ECO:0007669"/>
    <property type="project" value="TreeGrafter"/>
</dbReference>
<dbReference type="SUPFAM" id="SSF55729">
    <property type="entry name" value="Acyl-CoA N-acyltransferases (Nat)"/>
    <property type="match status" value="1"/>
</dbReference>
<dbReference type="Proteomes" id="UP000238163">
    <property type="component" value="Unassembled WGS sequence"/>
</dbReference>
<proteinExistence type="predicted"/>
<dbReference type="GO" id="GO:1990189">
    <property type="term" value="F:protein N-terminal-serine acetyltransferase activity"/>
    <property type="evidence" value="ECO:0007669"/>
    <property type="project" value="TreeGrafter"/>
</dbReference>
<dbReference type="PROSITE" id="PS51186">
    <property type="entry name" value="GNAT"/>
    <property type="match status" value="1"/>
</dbReference>
<dbReference type="InterPro" id="IPR051908">
    <property type="entry name" value="Ribosomal_N-acetyltransferase"/>
</dbReference>
<reference evidence="2 5" key="3">
    <citation type="submission" date="2018-11" db="EMBL/GenBank/DDBJ databases">
        <title>Complete Genome Sequence of Vbrio mediterranei 117-T6: a Potential Pathogen Bacteria Isolated from the Conchocelis of Pyropia.</title>
        <authorList>
            <person name="Liu Q."/>
        </authorList>
    </citation>
    <scope>NUCLEOTIDE SEQUENCE [LARGE SCALE GENOMIC DNA]</scope>
    <source>
        <strain evidence="2 5">117-T6</strain>
    </source>
</reference>
<reference evidence="3" key="1">
    <citation type="submission" date="2017-09" db="EMBL/GenBank/DDBJ databases">
        <authorList>
            <person name="Girard L."/>
            <person name="Lami R."/>
            <person name="Suzuki M."/>
            <person name="Baudart J."/>
        </authorList>
    </citation>
    <scope>NUCLEOTIDE SEQUENCE</scope>
    <source>
        <strain evidence="3">17LN0615E</strain>
    </source>
</reference>
<evidence type="ECO:0000313" key="3">
    <source>
        <dbReference type="EMBL" id="PRQ67733.1"/>
    </source>
</evidence>
<name>A0A2S9ZPR9_9VIBR</name>
<dbReference type="EMBL" id="NWTN01000004">
    <property type="protein sequence ID" value="PRQ67733.1"/>
    <property type="molecule type" value="Genomic_DNA"/>
</dbReference>
<evidence type="ECO:0000313" key="2">
    <source>
        <dbReference type="EMBL" id="AYV24484.1"/>
    </source>
</evidence>
<keyword evidence="4" id="KW-1185">Reference proteome</keyword>
<dbReference type="AlphaFoldDB" id="A0A2S9ZPR9"/>
<dbReference type="RefSeq" id="WP_096442654.1">
    <property type="nucleotide sequence ID" value="NZ_CP033578.1"/>
</dbReference>
<sequence>MESDRIKLVPPSLEYQPQMLAAIQASKAELGEYLPWVPYALTQEESVETTKQAMADFENFENELRFSIIDKETDTLVGAVGLIIRDKAVPFFEIGYWLNTSSVGCGYVTEAVKLVEQYAFESLEANRVIIRAAETNAKSRSVAERCGYHLEGIALNERRLPNGELCNTVIYSKISL</sequence>
<dbReference type="Proteomes" id="UP000279760">
    <property type="component" value="Chromosome 2"/>
</dbReference>
<dbReference type="PANTHER" id="PTHR43441">
    <property type="entry name" value="RIBOSOMAL-PROTEIN-SERINE ACETYLTRANSFERASE"/>
    <property type="match status" value="1"/>
</dbReference>
<evidence type="ECO:0000313" key="5">
    <source>
        <dbReference type="Proteomes" id="UP000279760"/>
    </source>
</evidence>
<dbReference type="InterPro" id="IPR000182">
    <property type="entry name" value="GNAT_dom"/>
</dbReference>
<evidence type="ECO:0000259" key="1">
    <source>
        <dbReference type="PROSITE" id="PS51186"/>
    </source>
</evidence>
<organism evidence="2 5">
    <name type="scientific">Vibrio mediterranei</name>
    <dbReference type="NCBI Taxonomy" id="689"/>
    <lineage>
        <taxon>Bacteria</taxon>
        <taxon>Pseudomonadati</taxon>
        <taxon>Pseudomonadota</taxon>
        <taxon>Gammaproteobacteria</taxon>
        <taxon>Vibrionales</taxon>
        <taxon>Vibrionaceae</taxon>
        <taxon>Vibrio</taxon>
    </lineage>
</organism>
<gene>
    <name evidence="3" type="ORF">COR51_08730</name>
    <name evidence="2" type="ORF">ECB94_24845</name>
</gene>
<dbReference type="PANTHER" id="PTHR43441:SF3">
    <property type="entry name" value="ACETYLTRANSFERASE"/>
    <property type="match status" value="1"/>
</dbReference>
<dbReference type="Gene3D" id="3.40.630.30">
    <property type="match status" value="1"/>
</dbReference>
<accession>A0A2S9ZPR9</accession>
<reference evidence="3 4" key="2">
    <citation type="submission" date="2018-03" db="EMBL/GenBank/DDBJ databases">
        <title>Genetic Diversity and Phenotypic Plasticity of AHL Mediated Quorum Sensing in Environmental Strains of Vibrio mediterranei.</title>
        <authorList>
            <person name="Lantoine F."/>
            <person name="Vouve F."/>
        </authorList>
    </citation>
    <scope>NUCLEOTIDE SEQUENCE [LARGE SCALE GENOMIC DNA]</scope>
    <source>
        <strain evidence="3 4">17LN0615E</strain>
    </source>
</reference>
<dbReference type="GO" id="GO:0008999">
    <property type="term" value="F:protein-N-terminal-alanine acetyltransferase activity"/>
    <property type="evidence" value="ECO:0007669"/>
    <property type="project" value="TreeGrafter"/>
</dbReference>
<feature type="domain" description="N-acetyltransferase" evidence="1">
    <location>
        <begin position="28"/>
        <end position="176"/>
    </location>
</feature>
<dbReference type="EMBL" id="CP033578">
    <property type="protein sequence ID" value="AYV24484.1"/>
    <property type="molecule type" value="Genomic_DNA"/>
</dbReference>
<evidence type="ECO:0000313" key="4">
    <source>
        <dbReference type="Proteomes" id="UP000238163"/>
    </source>
</evidence>
<dbReference type="InterPro" id="IPR016181">
    <property type="entry name" value="Acyl_CoA_acyltransferase"/>
</dbReference>
<dbReference type="Pfam" id="PF13302">
    <property type="entry name" value="Acetyltransf_3"/>
    <property type="match status" value="1"/>
</dbReference>